<reference evidence="2 3" key="1">
    <citation type="submission" date="2017-06" db="EMBL/GenBank/DDBJ databases">
        <title>the draft geome sequence of Illustriluteabacillus marina B3227.</title>
        <authorList>
            <person name="He R.-H."/>
            <person name="Du Z.-J."/>
        </authorList>
    </citation>
    <scope>NUCLEOTIDE SEQUENCE [LARGE SCALE GENOMIC DNA]</scope>
    <source>
        <strain evidence="2 3">B3227</strain>
    </source>
</reference>
<dbReference type="Gene3D" id="3.10.450.50">
    <property type="match status" value="1"/>
</dbReference>
<evidence type="ECO:0000313" key="3">
    <source>
        <dbReference type="Proteomes" id="UP000243524"/>
    </source>
</evidence>
<sequence length="117" mass="13293">MNDMTTEKEKFLREFNEAFVAGDVDFVAESITDDIQSHMVGDQLLEGKDAVVQRLNSMDAEKHHDLTIDKIITHGKTASVNGVITVESKKIHFCDVYEFNSFKNPKIKKLTAYVIEE</sequence>
<evidence type="ECO:0000259" key="1">
    <source>
        <dbReference type="Pfam" id="PF12680"/>
    </source>
</evidence>
<dbReference type="SUPFAM" id="SSF54427">
    <property type="entry name" value="NTF2-like"/>
    <property type="match status" value="1"/>
</dbReference>
<comment type="caution">
    <text evidence="2">The sequence shown here is derived from an EMBL/GenBank/DDBJ whole genome shotgun (WGS) entry which is preliminary data.</text>
</comment>
<dbReference type="AlphaFoldDB" id="A0A2I0QSJ3"/>
<gene>
    <name evidence="2" type="ORF">CEY16_11295</name>
</gene>
<evidence type="ECO:0000313" key="2">
    <source>
        <dbReference type="EMBL" id="PKR77312.1"/>
    </source>
</evidence>
<keyword evidence="3" id="KW-1185">Reference proteome</keyword>
<dbReference type="InterPro" id="IPR037401">
    <property type="entry name" value="SnoaL-like"/>
</dbReference>
<accession>A0A2I0QSJ3</accession>
<protein>
    <recommendedName>
        <fullName evidence="1">SnoaL-like domain-containing protein</fullName>
    </recommendedName>
</protein>
<dbReference type="Pfam" id="PF12680">
    <property type="entry name" value="SnoaL_2"/>
    <property type="match status" value="1"/>
</dbReference>
<dbReference type="Proteomes" id="UP000243524">
    <property type="component" value="Unassembled WGS sequence"/>
</dbReference>
<name>A0A2I0QSJ3_9BACI</name>
<dbReference type="InterPro" id="IPR032710">
    <property type="entry name" value="NTF2-like_dom_sf"/>
</dbReference>
<organism evidence="2 3">
    <name type="scientific">Halalkalibacillus sediminis</name>
    <dbReference type="NCBI Taxonomy" id="2018042"/>
    <lineage>
        <taxon>Bacteria</taxon>
        <taxon>Bacillati</taxon>
        <taxon>Bacillota</taxon>
        <taxon>Bacilli</taxon>
        <taxon>Bacillales</taxon>
        <taxon>Bacillaceae</taxon>
        <taxon>Halalkalibacillus</taxon>
    </lineage>
</organism>
<feature type="domain" description="SnoaL-like" evidence="1">
    <location>
        <begin position="13"/>
        <end position="100"/>
    </location>
</feature>
<dbReference type="EMBL" id="PJNH01000003">
    <property type="protein sequence ID" value="PKR77312.1"/>
    <property type="molecule type" value="Genomic_DNA"/>
</dbReference>
<proteinExistence type="predicted"/>